<gene>
    <name evidence="1" type="ORF">SAMN02745220_00165</name>
</gene>
<dbReference type="Proteomes" id="UP000184603">
    <property type="component" value="Unassembled WGS sequence"/>
</dbReference>
<dbReference type="Pfam" id="PF10054">
    <property type="entry name" value="DUF2291"/>
    <property type="match status" value="1"/>
</dbReference>
<dbReference type="PROSITE" id="PS51257">
    <property type="entry name" value="PROKAR_LIPOPROTEIN"/>
    <property type="match status" value="1"/>
</dbReference>
<accession>A0A1M7XVX1</accession>
<keyword evidence="1" id="KW-0449">Lipoprotein</keyword>
<evidence type="ECO:0000313" key="1">
    <source>
        <dbReference type="EMBL" id="SHO42812.1"/>
    </source>
</evidence>
<evidence type="ECO:0000313" key="2">
    <source>
        <dbReference type="Proteomes" id="UP000184603"/>
    </source>
</evidence>
<name>A0A1M7XVX1_9BACT</name>
<organism evidence="1 2">
    <name type="scientific">Desulfopila aestuarii DSM 18488</name>
    <dbReference type="NCBI Taxonomy" id="1121416"/>
    <lineage>
        <taxon>Bacteria</taxon>
        <taxon>Pseudomonadati</taxon>
        <taxon>Thermodesulfobacteriota</taxon>
        <taxon>Desulfobulbia</taxon>
        <taxon>Desulfobulbales</taxon>
        <taxon>Desulfocapsaceae</taxon>
        <taxon>Desulfopila</taxon>
    </lineage>
</organism>
<dbReference type="EMBL" id="FRFE01000001">
    <property type="protein sequence ID" value="SHO42812.1"/>
    <property type="molecule type" value="Genomic_DNA"/>
</dbReference>
<keyword evidence="2" id="KW-1185">Reference proteome</keyword>
<dbReference type="AlphaFoldDB" id="A0A1M7XVX1"/>
<dbReference type="STRING" id="1121416.SAMN02745220_00165"/>
<proteinExistence type="predicted"/>
<dbReference type="OrthoDB" id="156515at2"/>
<dbReference type="InterPro" id="IPR014582">
    <property type="entry name" value="UCP033535_lipo"/>
</dbReference>
<dbReference type="PIRSF" id="PIRSF033535">
    <property type="entry name" value="UCP033535_plp"/>
    <property type="match status" value="1"/>
</dbReference>
<dbReference type="InterPro" id="IPR036215">
    <property type="entry name" value="TM0957-like_sf"/>
</dbReference>
<protein>
    <submittedName>
        <fullName evidence="1">Predicted lipoprotein</fullName>
    </submittedName>
</protein>
<dbReference type="SUPFAM" id="SSF141318">
    <property type="entry name" value="TM0957-like"/>
    <property type="match status" value="1"/>
</dbReference>
<reference evidence="1 2" key="1">
    <citation type="submission" date="2016-12" db="EMBL/GenBank/DDBJ databases">
        <authorList>
            <person name="Song W.-J."/>
            <person name="Kurnit D.M."/>
        </authorList>
    </citation>
    <scope>NUCLEOTIDE SEQUENCE [LARGE SCALE GENOMIC DNA]</scope>
    <source>
        <strain evidence="1 2">DSM 18488</strain>
    </source>
</reference>
<dbReference type="RefSeq" id="WP_073611539.1">
    <property type="nucleotide sequence ID" value="NZ_FRFE01000001.1"/>
</dbReference>
<sequence>MKSINRSGDRFIAQIVLFICIFAISSCTIVPDEEKSEENDGKIDIYFASGTFKADEYAENIWGKRVVPFFKEKSLPLETLLPVWHKDQQAAGNEFGYREKAEGSPWNFRVKGSGNVVAVNTQSRASTIDVDLIPCDGTSDLVLQIGPVFKGSSIRDSLDFISFTDFTNQLEFAQLSNALNKIVGKEVTSTLDRDNLMGKKVSFTGAFTQLQDSDLVRVTPVSLEVE</sequence>